<evidence type="ECO:0000256" key="2">
    <source>
        <dbReference type="PROSITE-ProRule" id="PRU00047"/>
    </source>
</evidence>
<evidence type="ECO:0000256" key="3">
    <source>
        <dbReference type="SAM" id="MobiDB-lite"/>
    </source>
</evidence>
<evidence type="ECO:0000259" key="4">
    <source>
        <dbReference type="PROSITE" id="PS50158"/>
    </source>
</evidence>
<organism evidence="5 6">
    <name type="scientific">Rhizopogon vesiculosus</name>
    <dbReference type="NCBI Taxonomy" id="180088"/>
    <lineage>
        <taxon>Eukaryota</taxon>
        <taxon>Fungi</taxon>
        <taxon>Dikarya</taxon>
        <taxon>Basidiomycota</taxon>
        <taxon>Agaricomycotina</taxon>
        <taxon>Agaricomycetes</taxon>
        <taxon>Agaricomycetidae</taxon>
        <taxon>Boletales</taxon>
        <taxon>Suillineae</taxon>
        <taxon>Rhizopogonaceae</taxon>
        <taxon>Rhizopogon</taxon>
    </lineage>
</organism>
<dbReference type="Proteomes" id="UP000183567">
    <property type="component" value="Unassembled WGS sequence"/>
</dbReference>
<dbReference type="PANTHER" id="PTHR23002">
    <property type="entry name" value="ZINC FINGER CCHC DOMAIN CONTAINING PROTEIN"/>
    <property type="match status" value="1"/>
</dbReference>
<dbReference type="EMBL" id="LVVM01003541">
    <property type="protein sequence ID" value="OJA14664.1"/>
    <property type="molecule type" value="Genomic_DNA"/>
</dbReference>
<dbReference type="PROSITE" id="PS50158">
    <property type="entry name" value="ZF_CCHC"/>
    <property type="match status" value="2"/>
</dbReference>
<dbReference type="GO" id="GO:0006397">
    <property type="term" value="P:mRNA processing"/>
    <property type="evidence" value="ECO:0007669"/>
    <property type="project" value="UniProtKB-KW"/>
</dbReference>
<evidence type="ECO:0000313" key="6">
    <source>
        <dbReference type="Proteomes" id="UP000183567"/>
    </source>
</evidence>
<dbReference type="InterPro" id="IPR051714">
    <property type="entry name" value="Znf_CCHC_NABP"/>
</dbReference>
<feature type="domain" description="CCHC-type" evidence="4">
    <location>
        <begin position="208"/>
        <end position="223"/>
    </location>
</feature>
<sequence>DVEEKIAFNRKPTSTEIPQRPYKKRDARAREGRLPAGRSRLQGENLDYENCDAESKYSQRLTTLGQVANTRGYEIDVAHIIGSLIITLVLVKLRWEQKFSGSLEEGSVEKDLQIWHISFLRRDASTVESKCHQIGHIARVCPSGAAEVTGTGFASRAPPPGRTLNTSTLPPVKCYKCGGPNHMARDCLAAPGSTLADGASGLTRSKTCYKCRQEGHIARDCPENAEFTG</sequence>
<protein>
    <recommendedName>
        <fullName evidence="4">CCHC-type domain-containing protein</fullName>
    </recommendedName>
</protein>
<dbReference type="SUPFAM" id="SSF57756">
    <property type="entry name" value="Retrovirus zinc finger-like domains"/>
    <property type="match status" value="1"/>
</dbReference>
<keyword evidence="1" id="KW-0507">mRNA processing</keyword>
<dbReference type="InterPro" id="IPR001878">
    <property type="entry name" value="Znf_CCHC"/>
</dbReference>
<evidence type="ECO:0000256" key="1">
    <source>
        <dbReference type="ARBA" id="ARBA00022664"/>
    </source>
</evidence>
<feature type="domain" description="CCHC-type" evidence="4">
    <location>
        <begin position="173"/>
        <end position="187"/>
    </location>
</feature>
<keyword evidence="2" id="KW-0863">Zinc-finger</keyword>
<dbReference type="Pfam" id="PF00098">
    <property type="entry name" value="zf-CCHC"/>
    <property type="match status" value="2"/>
</dbReference>
<evidence type="ECO:0000313" key="5">
    <source>
        <dbReference type="EMBL" id="OJA14664.1"/>
    </source>
</evidence>
<gene>
    <name evidence="5" type="ORF">AZE42_02406</name>
</gene>
<feature type="region of interest" description="Disordered" evidence="3">
    <location>
        <begin position="1"/>
        <end position="39"/>
    </location>
</feature>
<keyword evidence="2" id="KW-0479">Metal-binding</keyword>
<dbReference type="STRING" id="180088.A0A1J8QMN0"/>
<comment type="caution">
    <text evidence="5">The sequence shown here is derived from an EMBL/GenBank/DDBJ whole genome shotgun (WGS) entry which is preliminary data.</text>
</comment>
<name>A0A1J8QMN0_9AGAM</name>
<dbReference type="GO" id="GO:0003676">
    <property type="term" value="F:nucleic acid binding"/>
    <property type="evidence" value="ECO:0007669"/>
    <property type="project" value="InterPro"/>
</dbReference>
<dbReference type="OrthoDB" id="3341596at2759"/>
<dbReference type="SMART" id="SM00343">
    <property type="entry name" value="ZnF_C2HC"/>
    <property type="match status" value="3"/>
</dbReference>
<proteinExistence type="predicted"/>
<accession>A0A1J8QMN0</accession>
<dbReference type="AlphaFoldDB" id="A0A1J8QMN0"/>
<dbReference type="Gene3D" id="4.10.60.10">
    <property type="entry name" value="Zinc finger, CCHC-type"/>
    <property type="match status" value="2"/>
</dbReference>
<feature type="non-terminal residue" evidence="5">
    <location>
        <position position="1"/>
    </location>
</feature>
<reference evidence="5 6" key="1">
    <citation type="submission" date="2016-03" db="EMBL/GenBank/DDBJ databases">
        <title>Comparative genomics of the ectomycorrhizal sister species Rhizopogon vinicolor and Rhizopogon vesiculosus (Basidiomycota: Boletales) reveals a divergence of the mating type B locus.</title>
        <authorList>
            <person name="Mujic A.B."/>
            <person name="Kuo A."/>
            <person name="Tritt A."/>
            <person name="Lipzen A."/>
            <person name="Chen C."/>
            <person name="Johnson J."/>
            <person name="Sharma A."/>
            <person name="Barry K."/>
            <person name="Grigoriev I.V."/>
            <person name="Spatafora J.W."/>
        </authorList>
    </citation>
    <scope>NUCLEOTIDE SEQUENCE [LARGE SCALE GENOMIC DNA]</scope>
    <source>
        <strain evidence="5 6">AM-OR11-056</strain>
    </source>
</reference>
<dbReference type="InterPro" id="IPR036875">
    <property type="entry name" value="Znf_CCHC_sf"/>
</dbReference>
<dbReference type="GO" id="GO:0008270">
    <property type="term" value="F:zinc ion binding"/>
    <property type="evidence" value="ECO:0007669"/>
    <property type="project" value="UniProtKB-KW"/>
</dbReference>
<keyword evidence="2" id="KW-0862">Zinc</keyword>
<keyword evidence="6" id="KW-1185">Reference proteome</keyword>